<proteinExistence type="predicted"/>
<dbReference type="STRING" id="447093.C0NR62"/>
<organism evidence="2 3">
    <name type="scientific">Ajellomyces capsulatus (strain G186AR / H82 / ATCC MYA-2454 / RMSCC 2432)</name>
    <name type="common">Darling's disease fungus</name>
    <name type="synonym">Histoplasma capsulatum</name>
    <dbReference type="NCBI Taxonomy" id="447093"/>
    <lineage>
        <taxon>Eukaryota</taxon>
        <taxon>Fungi</taxon>
        <taxon>Dikarya</taxon>
        <taxon>Ascomycota</taxon>
        <taxon>Pezizomycotina</taxon>
        <taxon>Eurotiomycetes</taxon>
        <taxon>Eurotiomycetidae</taxon>
        <taxon>Onygenales</taxon>
        <taxon>Ajellomycetaceae</taxon>
        <taxon>Histoplasma</taxon>
    </lineage>
</organism>
<accession>C0NR62</accession>
<gene>
    <name evidence="2" type="ORF">HCBG_05492</name>
</gene>
<dbReference type="PANTHER" id="PTHR36091">
    <property type="entry name" value="ALTERED INHERITANCE OF MITOCHONDRIA PROTEIN 9, MITOCHONDRIAL"/>
    <property type="match status" value="1"/>
</dbReference>
<dbReference type="GO" id="GO:0005739">
    <property type="term" value="C:mitochondrion"/>
    <property type="evidence" value="ECO:0007669"/>
    <property type="project" value="TreeGrafter"/>
</dbReference>
<dbReference type="HOGENOM" id="CLU_019189_13_0_1"/>
<dbReference type="GeneID" id="69038508"/>
<name>C0NR62_AJECG</name>
<reference evidence="2" key="1">
    <citation type="submission" date="2009-02" db="EMBL/GenBank/DDBJ databases">
        <title>The Genome Sequence of Ajellomyces capsulatus strain G186AR.</title>
        <authorList>
            <consortium name="The Broad Institute Genome Sequencing Platform"/>
            <person name="Champion M."/>
            <person name="Cuomo C."/>
            <person name="Ma L.-J."/>
            <person name="Henn M.R."/>
            <person name="Sil A."/>
            <person name="Goldman B."/>
            <person name="Young S.K."/>
            <person name="Kodira C.D."/>
            <person name="Zeng Q."/>
            <person name="Koehrsen M."/>
            <person name="Alvarado L."/>
            <person name="Berlin A."/>
            <person name="Borenstein D."/>
            <person name="Chen Z."/>
            <person name="Engels R."/>
            <person name="Freedman E."/>
            <person name="Gellesch M."/>
            <person name="Goldberg J."/>
            <person name="Griggs A."/>
            <person name="Gujja S."/>
            <person name="Heiman D."/>
            <person name="Hepburn T."/>
            <person name="Howarth C."/>
            <person name="Jen D."/>
            <person name="Larson L."/>
            <person name="Lewis B."/>
            <person name="Mehta T."/>
            <person name="Park D."/>
            <person name="Pearson M."/>
            <person name="Roberts A."/>
            <person name="Saif S."/>
            <person name="Shea T."/>
            <person name="Shenoy N."/>
            <person name="Sisk P."/>
            <person name="Stolte C."/>
            <person name="Sykes S."/>
            <person name="Walk T."/>
            <person name="White J."/>
            <person name="Yandava C."/>
            <person name="Klein B."/>
            <person name="McEwen J.G."/>
            <person name="Puccia R."/>
            <person name="Goldman G.H."/>
            <person name="Felipe M.S."/>
            <person name="Nino-Vega G."/>
            <person name="San-Blas G."/>
            <person name="Taylor J."/>
            <person name="Mendoza L."/>
            <person name="Galagan J."/>
            <person name="Nusbaum C."/>
            <person name="Birren B."/>
        </authorList>
    </citation>
    <scope>NUCLEOTIDE SEQUENCE</scope>
    <source>
        <strain evidence="2">G186AR</strain>
    </source>
</reference>
<evidence type="ECO:0000259" key="1">
    <source>
        <dbReference type="Pfam" id="PF01636"/>
    </source>
</evidence>
<dbReference type="EMBL" id="GG663369">
    <property type="protein sequence ID" value="EEH06176.1"/>
    <property type="molecule type" value="Genomic_DNA"/>
</dbReference>
<keyword evidence="3" id="KW-1185">Reference proteome</keyword>
<dbReference type="PANTHER" id="PTHR36091:SF2">
    <property type="entry name" value="AMINOGLYCOSIDE PHOSPHOTRANSFERASE DOMAIN-CONTAINING PROTEIN"/>
    <property type="match status" value="1"/>
</dbReference>
<dbReference type="InParanoid" id="C0NR62"/>
<evidence type="ECO:0000313" key="3">
    <source>
        <dbReference type="Proteomes" id="UP000001631"/>
    </source>
</evidence>
<dbReference type="RefSeq" id="XP_045286657.1">
    <property type="nucleotide sequence ID" value="XM_045432541.1"/>
</dbReference>
<dbReference type="InterPro" id="IPR011009">
    <property type="entry name" value="Kinase-like_dom_sf"/>
</dbReference>
<dbReference type="SUPFAM" id="SSF56112">
    <property type="entry name" value="Protein kinase-like (PK-like)"/>
    <property type="match status" value="1"/>
</dbReference>
<dbReference type="Pfam" id="PF01636">
    <property type="entry name" value="APH"/>
    <property type="match status" value="1"/>
</dbReference>
<dbReference type="InterPro" id="IPR051035">
    <property type="entry name" value="Mito_inheritance_9"/>
</dbReference>
<dbReference type="Gene3D" id="3.90.1200.10">
    <property type="match status" value="1"/>
</dbReference>
<dbReference type="VEuPathDB" id="FungiDB:I7I50_03744"/>
<dbReference type="FunCoup" id="C0NR62">
    <property type="interactions" value="15"/>
</dbReference>
<dbReference type="InterPro" id="IPR002575">
    <property type="entry name" value="Aminoglycoside_PTrfase"/>
</dbReference>
<protein>
    <submittedName>
        <fullName evidence="2">Phosphotransferase enzyme family protein</fullName>
    </submittedName>
</protein>
<dbReference type="AlphaFoldDB" id="C0NR62"/>
<dbReference type="Proteomes" id="UP000001631">
    <property type="component" value="Unassembled WGS sequence"/>
</dbReference>
<feature type="domain" description="Aminoglycoside phosphotransferase" evidence="1">
    <location>
        <begin position="62"/>
        <end position="331"/>
    </location>
</feature>
<sequence length="536" mass="60978">MVPTDTDWNAPDDLFSFTRGRFVLDEADQIASRHIRFNMNELARIAAESVGAKVCVAVEKCPDGMYNKSFVLAMDNGQEVIAKVPNPNAGISHLTTASEVATMDFVRNVLGTPTPIVYSWDSRATNSVGAEYIIMEKMPGVQLSQVWDNMKLVDKMNLRLDVARYQSTWLSVTFSRFGGLYYAKDLENAQREKYLYRDNKGDKIWDERFAIGPTTGRDWYDCGRSLLSWHSVYDYYKAIGLREKLAISTLKTLPKQTVMVCGPGLYQPERSKKLSAVEEYLQIYDALLPTESKNITTPCLWHDDLHDENIFVDPKDPSKLVGIIDWQSVSLLPLLDHSPDPVFIDYSGPEPETLDRPELENIEGLSETEKTEAISQYYKKALFVASRKIALKKTPAAYEAIKYRRTEGFDLLVLARRLLEFGEAHFHALTIGLRDAWPELPANNSSNPRRPFPIIFDDRRLAEIEKDGEKAVRGMQIMSDFKARLGPLWPDKNAVEHGKYKAAKVALRALKEEVVQEFGKTEEDKAELARQWPFDD</sequence>
<evidence type="ECO:0000313" key="2">
    <source>
        <dbReference type="EMBL" id="EEH06176.1"/>
    </source>
</evidence>